<evidence type="ECO:0000313" key="14">
    <source>
        <dbReference type="EnsemblPlants" id="AET5Gv20138500.5"/>
    </source>
</evidence>
<reference evidence="15" key="1">
    <citation type="journal article" date="2014" name="Science">
        <title>Ancient hybridizations among the ancestral genomes of bread wheat.</title>
        <authorList>
            <consortium name="International Wheat Genome Sequencing Consortium,"/>
            <person name="Marcussen T."/>
            <person name="Sandve S.R."/>
            <person name="Heier L."/>
            <person name="Spannagl M."/>
            <person name="Pfeifer M."/>
            <person name="Jakobsen K.S."/>
            <person name="Wulff B.B."/>
            <person name="Steuernagel B."/>
            <person name="Mayer K.F."/>
            <person name="Olsen O.A."/>
        </authorList>
    </citation>
    <scope>NUCLEOTIDE SEQUENCE [LARGE SCALE GENOMIC DNA]</scope>
    <source>
        <strain evidence="15">cv. AL8/78</strain>
    </source>
</reference>
<evidence type="ECO:0000256" key="5">
    <source>
        <dbReference type="ARBA" id="ARBA00022630"/>
    </source>
</evidence>
<comment type="catalytic activity">
    <reaction evidence="10 11">
        <text>protoporphyrinogen IX + 3 O2 = protoporphyrin IX + 3 H2O2</text>
        <dbReference type="Rhea" id="RHEA:25576"/>
        <dbReference type="ChEBI" id="CHEBI:15379"/>
        <dbReference type="ChEBI" id="CHEBI:16240"/>
        <dbReference type="ChEBI" id="CHEBI:57306"/>
        <dbReference type="ChEBI" id="CHEBI:57307"/>
        <dbReference type="EC" id="1.3.3.4"/>
    </reaction>
</comment>
<proteinExistence type="inferred from homology"/>
<evidence type="ECO:0000256" key="7">
    <source>
        <dbReference type="ARBA" id="ARBA00023002"/>
    </source>
</evidence>
<evidence type="ECO:0000256" key="6">
    <source>
        <dbReference type="ARBA" id="ARBA00022827"/>
    </source>
</evidence>
<dbReference type="Gene3D" id="1.10.3110.10">
    <property type="entry name" value="protoporphyrinogen ix oxidase, domain 3"/>
    <property type="match status" value="1"/>
</dbReference>
<reference evidence="14" key="4">
    <citation type="submission" date="2019-03" db="UniProtKB">
        <authorList>
            <consortium name="EnsemblPlants"/>
        </authorList>
    </citation>
    <scope>IDENTIFICATION</scope>
</reference>
<dbReference type="Gene3D" id="3.50.50.60">
    <property type="entry name" value="FAD/NAD(P)-binding domain"/>
    <property type="match status" value="1"/>
</dbReference>
<dbReference type="InterPro" id="IPR004572">
    <property type="entry name" value="Protoporphyrinogen_oxidase"/>
</dbReference>
<feature type="region of interest" description="Disordered" evidence="12">
    <location>
        <begin position="77"/>
        <end position="96"/>
    </location>
</feature>
<evidence type="ECO:0000256" key="2">
    <source>
        <dbReference type="ARBA" id="ARBA00005073"/>
    </source>
</evidence>
<reference evidence="14" key="3">
    <citation type="journal article" date="2017" name="Nature">
        <title>Genome sequence of the progenitor of the wheat D genome Aegilops tauschii.</title>
        <authorList>
            <person name="Luo M.C."/>
            <person name="Gu Y.Q."/>
            <person name="Puiu D."/>
            <person name="Wang H."/>
            <person name="Twardziok S.O."/>
            <person name="Deal K.R."/>
            <person name="Huo N."/>
            <person name="Zhu T."/>
            <person name="Wang L."/>
            <person name="Wang Y."/>
            <person name="McGuire P.E."/>
            <person name="Liu S."/>
            <person name="Long H."/>
            <person name="Ramasamy R.K."/>
            <person name="Rodriguez J.C."/>
            <person name="Van S.L."/>
            <person name="Yuan L."/>
            <person name="Wang Z."/>
            <person name="Xia Z."/>
            <person name="Xiao L."/>
            <person name="Anderson O.D."/>
            <person name="Ouyang S."/>
            <person name="Liang Y."/>
            <person name="Zimin A.V."/>
            <person name="Pertea G."/>
            <person name="Qi P."/>
            <person name="Bennetzen J.L."/>
            <person name="Dai X."/>
            <person name="Dawson M.W."/>
            <person name="Muller H.G."/>
            <person name="Kugler K."/>
            <person name="Rivarola-Duarte L."/>
            <person name="Spannagl M."/>
            <person name="Mayer K.F.X."/>
            <person name="Lu F.H."/>
            <person name="Bevan M.W."/>
            <person name="Leroy P."/>
            <person name="Li P."/>
            <person name="You F.M."/>
            <person name="Sun Q."/>
            <person name="Liu Z."/>
            <person name="Lyons E."/>
            <person name="Wicker T."/>
            <person name="Salzberg S.L."/>
            <person name="Devos K.M."/>
            <person name="Dvorak J."/>
        </authorList>
    </citation>
    <scope>NUCLEOTIDE SEQUENCE [LARGE SCALE GENOMIC DNA]</scope>
    <source>
        <strain evidence="14">cv. AL8/78</strain>
    </source>
</reference>
<dbReference type="GO" id="GO:0009534">
    <property type="term" value="C:chloroplast thylakoid"/>
    <property type="evidence" value="ECO:0007669"/>
    <property type="project" value="TreeGrafter"/>
</dbReference>
<evidence type="ECO:0000256" key="10">
    <source>
        <dbReference type="ARBA" id="ARBA00047554"/>
    </source>
</evidence>
<dbReference type="GO" id="GO:0050660">
    <property type="term" value="F:flavin adenine dinucleotide binding"/>
    <property type="evidence" value="ECO:0007669"/>
    <property type="project" value="UniProtKB-ARBA"/>
</dbReference>
<comment type="cofactor">
    <cofactor evidence="11">
        <name>FAD</name>
        <dbReference type="ChEBI" id="CHEBI:57692"/>
    </cofactor>
    <text evidence="11">Binds 1 FAD per subunit.</text>
</comment>
<dbReference type="UniPathway" id="UPA00251">
    <property type="reaction ID" value="UER00324"/>
</dbReference>
<keyword evidence="9 11" id="KW-0627">Porphyrin biosynthesis</keyword>
<accession>A0A453JNU9</accession>
<dbReference type="Gramene" id="AET5Gv20138500.5">
    <property type="protein sequence ID" value="AET5Gv20138500.5"/>
    <property type="gene ID" value="AET5Gv20138500"/>
</dbReference>
<evidence type="ECO:0000256" key="8">
    <source>
        <dbReference type="ARBA" id="ARBA00023133"/>
    </source>
</evidence>
<keyword evidence="15" id="KW-1185">Reference proteome</keyword>
<dbReference type="Proteomes" id="UP000015105">
    <property type="component" value="Chromosome 5D"/>
</dbReference>
<dbReference type="SUPFAM" id="SSF51905">
    <property type="entry name" value="FAD/NAD(P)-binding domain"/>
    <property type="match status" value="1"/>
</dbReference>
<protein>
    <recommendedName>
        <fullName evidence="4 11">Protoporphyrinogen oxidase</fullName>
        <ecNumber evidence="4 11">1.3.3.4</ecNumber>
    </recommendedName>
</protein>
<dbReference type="NCBIfam" id="TIGR00562">
    <property type="entry name" value="proto_IX_ox"/>
    <property type="match status" value="1"/>
</dbReference>
<dbReference type="GO" id="GO:0006782">
    <property type="term" value="P:protoporphyrinogen IX biosynthetic process"/>
    <property type="evidence" value="ECO:0007669"/>
    <property type="project" value="UniProtKB-UniRule"/>
</dbReference>
<dbReference type="InterPro" id="IPR036188">
    <property type="entry name" value="FAD/NAD-bd_sf"/>
</dbReference>
<name>A0A453JNU9_AEGTS</name>
<sequence length="299" mass="32176">ALAPSAFAHLLQGREESVEEFVRRNLGAEVFERLIEPFCSGVYAGDPSKLSMKAAFGKVWRLEEIGGSIIGGTIKAIQDKGKNPKPPRDPRLPAPKGQTVASFRKGLAMLPNAIASRLGSKVKLSWKLTSITKADNQGYVLGYETPEGLVSVQAKSVIMTIPSYVASDILRPLSIDAADALSKFYYPPVAAVTVSYPKEAIRKECLIDGELQGFGQLHPRSQGVETLGTIYSSSLFPNRAPAGRVLLLNYIGGSTNTGIVSKTESDLVEAVDSDLRKMLINPRAADPLALGVRVWPQAI</sequence>
<evidence type="ECO:0000256" key="11">
    <source>
        <dbReference type="RuleBase" id="RU367069"/>
    </source>
</evidence>
<organism evidence="14 15">
    <name type="scientific">Aegilops tauschii subsp. strangulata</name>
    <name type="common">Goatgrass</name>
    <dbReference type="NCBI Taxonomy" id="200361"/>
    <lineage>
        <taxon>Eukaryota</taxon>
        <taxon>Viridiplantae</taxon>
        <taxon>Streptophyta</taxon>
        <taxon>Embryophyta</taxon>
        <taxon>Tracheophyta</taxon>
        <taxon>Spermatophyta</taxon>
        <taxon>Magnoliopsida</taxon>
        <taxon>Liliopsida</taxon>
        <taxon>Poales</taxon>
        <taxon>Poaceae</taxon>
        <taxon>BOP clade</taxon>
        <taxon>Pooideae</taxon>
        <taxon>Triticodae</taxon>
        <taxon>Triticeae</taxon>
        <taxon>Triticinae</taxon>
        <taxon>Aegilops</taxon>
    </lineage>
</organism>
<dbReference type="InterPro" id="IPR050464">
    <property type="entry name" value="Zeta_carotene_desat/Oxidored"/>
</dbReference>
<evidence type="ECO:0000256" key="9">
    <source>
        <dbReference type="ARBA" id="ARBA00023244"/>
    </source>
</evidence>
<evidence type="ECO:0000256" key="1">
    <source>
        <dbReference type="ARBA" id="ARBA00002600"/>
    </source>
</evidence>
<dbReference type="Gene3D" id="3.90.660.20">
    <property type="entry name" value="Protoporphyrinogen oxidase, mitochondrial, domain 2"/>
    <property type="match status" value="1"/>
</dbReference>
<comment type="function">
    <text evidence="1 11">Catalyzes the 6-electron oxidation of protoporphyrinogen-IX to form protoporphyrin-IX.</text>
</comment>
<dbReference type="AlphaFoldDB" id="A0A453JNU9"/>
<keyword evidence="7 11" id="KW-0560">Oxidoreductase</keyword>
<keyword evidence="6 11" id="KW-0274">FAD</keyword>
<keyword evidence="5 11" id="KW-0285">Flavoprotein</keyword>
<comment type="similarity">
    <text evidence="3 11">Belongs to the protoporphyrinogen/coproporphyrinogen oxidase family. Protoporphyrinogen oxidase subfamily.</text>
</comment>
<dbReference type="InterPro" id="IPR002937">
    <property type="entry name" value="Amino_oxidase"/>
</dbReference>
<comment type="pathway">
    <text evidence="2 11">Porphyrin-containing compound metabolism; protoporphyrin-IX biosynthesis; protoporphyrin-IX from protoporphyrinogen-IX: step 1/1.</text>
</comment>
<evidence type="ECO:0000256" key="4">
    <source>
        <dbReference type="ARBA" id="ARBA00012867"/>
    </source>
</evidence>
<dbReference type="PANTHER" id="PTHR42923:SF3">
    <property type="entry name" value="PROTOPORPHYRINOGEN OXIDASE"/>
    <property type="match status" value="1"/>
</dbReference>
<evidence type="ECO:0000256" key="3">
    <source>
        <dbReference type="ARBA" id="ARBA00010551"/>
    </source>
</evidence>
<evidence type="ECO:0000259" key="13">
    <source>
        <dbReference type="Pfam" id="PF01593"/>
    </source>
</evidence>
<evidence type="ECO:0000313" key="15">
    <source>
        <dbReference type="Proteomes" id="UP000015105"/>
    </source>
</evidence>
<dbReference type="GO" id="GO:0004729">
    <property type="term" value="F:oxygen-dependent protoporphyrinogen oxidase activity"/>
    <property type="evidence" value="ECO:0007669"/>
    <property type="project" value="UniProtKB-UniRule"/>
</dbReference>
<dbReference type="EC" id="1.3.3.4" evidence="4 11"/>
<dbReference type="Pfam" id="PF01593">
    <property type="entry name" value="Amino_oxidase"/>
    <property type="match status" value="1"/>
</dbReference>
<dbReference type="SUPFAM" id="SSF54373">
    <property type="entry name" value="FAD-linked reductases, C-terminal domain"/>
    <property type="match status" value="1"/>
</dbReference>
<evidence type="ECO:0000256" key="12">
    <source>
        <dbReference type="SAM" id="MobiDB-lite"/>
    </source>
</evidence>
<dbReference type="PANTHER" id="PTHR42923">
    <property type="entry name" value="PROTOPORPHYRINOGEN OXIDASE"/>
    <property type="match status" value="1"/>
</dbReference>
<feature type="domain" description="Amine oxidase" evidence="13">
    <location>
        <begin position="14"/>
        <end position="296"/>
    </location>
</feature>
<comment type="subcellular location">
    <subcellularLocation>
        <location evidence="11">Plastid</location>
        <location evidence="11">Chloroplast</location>
    </subcellularLocation>
</comment>
<dbReference type="EnsemblPlants" id="AET5Gv20138500.5">
    <property type="protein sequence ID" value="AET5Gv20138500.5"/>
    <property type="gene ID" value="AET5Gv20138500"/>
</dbReference>
<keyword evidence="8 11" id="KW-0350">Heme biosynthesis</keyword>
<reference evidence="15" key="2">
    <citation type="journal article" date="2017" name="Nat. Plants">
        <title>The Aegilops tauschii genome reveals multiple impacts of transposons.</title>
        <authorList>
            <person name="Zhao G."/>
            <person name="Zou C."/>
            <person name="Li K."/>
            <person name="Wang K."/>
            <person name="Li T."/>
            <person name="Gao L."/>
            <person name="Zhang X."/>
            <person name="Wang H."/>
            <person name="Yang Z."/>
            <person name="Liu X."/>
            <person name="Jiang W."/>
            <person name="Mao L."/>
            <person name="Kong X."/>
            <person name="Jiao Y."/>
            <person name="Jia J."/>
        </authorList>
    </citation>
    <scope>NUCLEOTIDE SEQUENCE [LARGE SCALE GENOMIC DNA]</scope>
    <source>
        <strain evidence="15">cv. AL8/78</strain>
    </source>
</reference>
<feature type="compositionally biased region" description="Basic and acidic residues" evidence="12">
    <location>
        <begin position="77"/>
        <end position="91"/>
    </location>
</feature>
<reference evidence="14" key="5">
    <citation type="journal article" date="2021" name="G3 (Bethesda)">
        <title>Aegilops tauschii genome assembly Aet v5.0 features greater sequence contiguity and improved annotation.</title>
        <authorList>
            <person name="Wang L."/>
            <person name="Zhu T."/>
            <person name="Rodriguez J.C."/>
            <person name="Deal K.R."/>
            <person name="Dubcovsky J."/>
            <person name="McGuire P.E."/>
            <person name="Lux T."/>
            <person name="Spannagl M."/>
            <person name="Mayer K.F.X."/>
            <person name="Baldrich P."/>
            <person name="Meyers B.C."/>
            <person name="Huo N."/>
            <person name="Gu Y.Q."/>
            <person name="Zhou H."/>
            <person name="Devos K.M."/>
            <person name="Bennetzen J.L."/>
            <person name="Unver T."/>
            <person name="Budak H."/>
            <person name="Gulick P.J."/>
            <person name="Galiba G."/>
            <person name="Kalapos B."/>
            <person name="Nelson D.R."/>
            <person name="Li P."/>
            <person name="You F.M."/>
            <person name="Luo M.C."/>
            <person name="Dvorak J."/>
        </authorList>
    </citation>
    <scope>NUCLEOTIDE SEQUENCE [LARGE SCALE GENOMIC DNA]</scope>
    <source>
        <strain evidence="14">cv. AL8/78</strain>
    </source>
</reference>